<evidence type="ECO:0000256" key="5">
    <source>
        <dbReference type="SAM" id="MobiDB-lite"/>
    </source>
</evidence>
<feature type="compositionally biased region" description="Low complexity" evidence="5">
    <location>
        <begin position="417"/>
        <end position="450"/>
    </location>
</feature>
<dbReference type="InterPro" id="IPR011011">
    <property type="entry name" value="Znf_FYVE_PHD"/>
</dbReference>
<dbReference type="InterPro" id="IPR013083">
    <property type="entry name" value="Znf_RING/FYVE/PHD"/>
</dbReference>
<reference evidence="7 8" key="1">
    <citation type="submission" date="2016-05" db="EMBL/GenBank/DDBJ databases">
        <title>Nuclear genome of Blastocystis sp. subtype 1 NandII.</title>
        <authorList>
            <person name="Gentekaki E."/>
            <person name="Curtis B."/>
            <person name="Stairs C."/>
            <person name="Eme L."/>
            <person name="Herman E."/>
            <person name="Klimes V."/>
            <person name="Arias M.C."/>
            <person name="Elias M."/>
            <person name="Hilliou F."/>
            <person name="Klute M."/>
            <person name="Malik S.-B."/>
            <person name="Pightling A."/>
            <person name="Rachubinski R."/>
            <person name="Salas D."/>
            <person name="Schlacht A."/>
            <person name="Suga H."/>
            <person name="Archibald J."/>
            <person name="Ball S.G."/>
            <person name="Clark G."/>
            <person name="Dacks J."/>
            <person name="Van Der Giezen M."/>
            <person name="Tsaousis A."/>
            <person name="Roger A."/>
        </authorList>
    </citation>
    <scope>NUCLEOTIDE SEQUENCE [LARGE SCALE GENOMIC DNA]</scope>
    <source>
        <strain evidence="8">ATCC 50177 / NandII</strain>
    </source>
</reference>
<evidence type="ECO:0000313" key="8">
    <source>
        <dbReference type="Proteomes" id="UP000078348"/>
    </source>
</evidence>
<dbReference type="SUPFAM" id="SSF57903">
    <property type="entry name" value="FYVE/PHD zinc finger"/>
    <property type="match status" value="1"/>
</dbReference>
<sequence length="864" mass="96437">MNKGLDGFSYASESHSMNQNESYTREAAPSYGLLSAANNPSFSYSSVQSKAESEGEYSDYPLTMKLVMGTTIRRAIYHMLNYCYSQKVLFFLDGNIIYKQYSIKMGQDKSNKTNLISLEDNSVIDSFMLENLILYDDANSVSLLSFIPSSDRVEGNGQILLHIQVISPLIAKDPAAITRASKASKAHSIVSRVSFRSGKHSDFVRRDAPGPSRVSVLSSPPTTLPLARQPISPLPRQTARLTSPLPQITPVSPLSPEPQQPSLSQPSLLSRLTPPPQEFQLSPPEPSELLSFSQQSQQPQPFSQQSQQFQLSQQPQPFSQQAQQFQSSQQLQTEASSQPRNSASELNALFSAPAPLQEMATHFTYGNTARSSKPLLRLSELGTERESAFTQNVESEEEWFFQRPADMKPPMKLLSVLSPENSSDESLSSSDTDLNNGDSTSLSLSSETLSTPATARTGWKRFLPRAMKSHEAHEASHAEKDTSSFLGSQRTSQGRESSSESNLSSRVTSSESNLQPGTVLPEDLRRRLQQGGKNEHCQYFGCFRTVSTANGASHALRCNHCYFVFCEEHKPMPRNVHGRRLLLCDNCYDLIQKDMQKSAKVVPENSSLSSSSLSDPPARRSSLVVVTFVSPPLGISLHCGEGQHNARLVKMERYDNNDNGVRVPLNSYVLQVNSVVVVGMGYATILSVIKQASYPLLITFGPLYDSVKKNLMNLISLVPEKKSQCNFTLCPKLLVPASSVRCDVCERCYCKNHCKRLLFLSDDRVSRVCAYCFPCVFHPFDSMFSAQWIPDYMVTECMEPGCTVSFSSFLHPLWKRRHHCRLCGNIFCDYHCSKHVVLTEFGIRDAVRVCNECFLLIKRHREEM</sequence>
<dbReference type="Gene3D" id="3.30.40.10">
    <property type="entry name" value="Zinc/RING finger domain, C3HC4 (zinc finger)"/>
    <property type="match status" value="1"/>
</dbReference>
<name>A0A196SKP1_BLAHN</name>
<dbReference type="GO" id="GO:0008270">
    <property type="term" value="F:zinc ion binding"/>
    <property type="evidence" value="ECO:0007669"/>
    <property type="project" value="UniProtKB-KW"/>
</dbReference>
<comment type="caution">
    <text evidence="7">The sequence shown here is derived from an EMBL/GenBank/DDBJ whole genome shotgun (WGS) entry which is preliminary data.</text>
</comment>
<feature type="region of interest" description="Disordered" evidence="5">
    <location>
        <begin position="201"/>
        <end position="342"/>
    </location>
</feature>
<keyword evidence="2 4" id="KW-0863">Zinc-finger</keyword>
<dbReference type="OrthoDB" id="660555at2759"/>
<dbReference type="Proteomes" id="UP000078348">
    <property type="component" value="Unassembled WGS sequence"/>
</dbReference>
<keyword evidence="7" id="KW-0418">Kinase</keyword>
<gene>
    <name evidence="7" type="ORF">AV274_0637</name>
</gene>
<evidence type="ECO:0000256" key="2">
    <source>
        <dbReference type="ARBA" id="ARBA00022771"/>
    </source>
</evidence>
<evidence type="ECO:0000256" key="1">
    <source>
        <dbReference type="ARBA" id="ARBA00022723"/>
    </source>
</evidence>
<feature type="domain" description="FYVE-type" evidence="6">
    <location>
        <begin position="802"/>
        <end position="858"/>
    </location>
</feature>
<dbReference type="InterPro" id="IPR000306">
    <property type="entry name" value="Znf_FYVE"/>
</dbReference>
<feature type="region of interest" description="Disordered" evidence="5">
    <location>
        <begin position="468"/>
        <end position="521"/>
    </location>
</feature>
<dbReference type="PANTHER" id="PTHR39490:SF8">
    <property type="entry name" value="ZINC FINGER FYVE DOMAIN-CONTAINING PROTEIN 21"/>
    <property type="match status" value="1"/>
</dbReference>
<feature type="region of interest" description="Disordered" evidence="5">
    <location>
        <begin position="416"/>
        <end position="450"/>
    </location>
</feature>
<dbReference type="InterPro" id="IPR052113">
    <property type="entry name" value="FYVE-type_Zinc_Finger"/>
</dbReference>
<feature type="compositionally biased region" description="Low complexity" evidence="5">
    <location>
        <begin position="487"/>
        <end position="514"/>
    </location>
</feature>
<organism evidence="7 8">
    <name type="scientific">Blastocystis sp. subtype 1 (strain ATCC 50177 / NandII)</name>
    <dbReference type="NCBI Taxonomy" id="478820"/>
    <lineage>
        <taxon>Eukaryota</taxon>
        <taxon>Sar</taxon>
        <taxon>Stramenopiles</taxon>
        <taxon>Bigyra</taxon>
        <taxon>Opalozoa</taxon>
        <taxon>Opalinata</taxon>
        <taxon>Blastocystidae</taxon>
        <taxon>Blastocystis</taxon>
    </lineage>
</organism>
<dbReference type="InterPro" id="IPR017455">
    <property type="entry name" value="Znf_FYVE-rel"/>
</dbReference>
<dbReference type="PROSITE" id="PS50178">
    <property type="entry name" value="ZF_FYVE"/>
    <property type="match status" value="1"/>
</dbReference>
<evidence type="ECO:0000256" key="3">
    <source>
        <dbReference type="ARBA" id="ARBA00022833"/>
    </source>
</evidence>
<evidence type="ECO:0000256" key="4">
    <source>
        <dbReference type="PROSITE-ProRule" id="PRU00091"/>
    </source>
</evidence>
<evidence type="ECO:0000313" key="7">
    <source>
        <dbReference type="EMBL" id="OAO17613.1"/>
    </source>
</evidence>
<dbReference type="EMBL" id="LXWW01000023">
    <property type="protein sequence ID" value="OAO17613.1"/>
    <property type="molecule type" value="Genomic_DNA"/>
</dbReference>
<evidence type="ECO:0000259" key="6">
    <source>
        <dbReference type="PROSITE" id="PS50178"/>
    </source>
</evidence>
<dbReference type="PANTHER" id="PTHR39490">
    <property type="entry name" value="ARRESTIN DOMAIN-CONTAINING PROTEIN D"/>
    <property type="match status" value="1"/>
</dbReference>
<keyword evidence="3" id="KW-0862">Zinc</keyword>
<dbReference type="Pfam" id="PF01363">
    <property type="entry name" value="FYVE"/>
    <property type="match status" value="1"/>
</dbReference>
<feature type="compositionally biased region" description="Low complexity" evidence="5">
    <location>
        <begin position="260"/>
        <end position="332"/>
    </location>
</feature>
<dbReference type="AlphaFoldDB" id="A0A196SKP1"/>
<dbReference type="CDD" id="cd15760">
    <property type="entry name" value="FYVE_scVPS27p_like"/>
    <property type="match status" value="1"/>
</dbReference>
<protein>
    <submittedName>
        <fullName evidence="7">Hepatocyte growth factor-regulated tyrosine kinase substrate</fullName>
    </submittedName>
</protein>
<keyword evidence="7" id="KW-0808">Transferase</keyword>
<keyword evidence="8" id="KW-1185">Reference proteome</keyword>
<dbReference type="SMART" id="SM00064">
    <property type="entry name" value="FYVE"/>
    <property type="match status" value="1"/>
</dbReference>
<keyword evidence="1" id="KW-0479">Metal-binding</keyword>
<accession>A0A196SKP1</accession>
<feature type="compositionally biased region" description="Basic and acidic residues" evidence="5">
    <location>
        <begin position="468"/>
        <end position="482"/>
    </location>
</feature>
<dbReference type="GO" id="GO:0016301">
    <property type="term" value="F:kinase activity"/>
    <property type="evidence" value="ECO:0007669"/>
    <property type="project" value="UniProtKB-KW"/>
</dbReference>
<proteinExistence type="predicted"/>
<dbReference type="STRING" id="478820.A0A196SKP1"/>
<feature type="compositionally biased region" description="Polar residues" evidence="5">
    <location>
        <begin position="333"/>
        <end position="342"/>
    </location>
</feature>